<dbReference type="CDD" id="cd17496">
    <property type="entry name" value="RMtype1_S_BliBORF2384P-TRD1-CR1_like"/>
    <property type="match status" value="1"/>
</dbReference>
<accession>A0ABW5L609</accession>
<dbReference type="Proteomes" id="UP001597440">
    <property type="component" value="Unassembled WGS sequence"/>
</dbReference>
<dbReference type="Gene3D" id="3.90.220.20">
    <property type="entry name" value="DNA methylase specificity domains"/>
    <property type="match status" value="2"/>
</dbReference>
<name>A0ABW5L609_9SPHI</name>
<keyword evidence="3" id="KW-0238">DNA-binding</keyword>
<dbReference type="RefSeq" id="WP_210353781.1">
    <property type="nucleotide sequence ID" value="NZ_JAEQMU010000001.1"/>
</dbReference>
<dbReference type="SUPFAM" id="SSF116734">
    <property type="entry name" value="DNA methylase specificity domain"/>
    <property type="match status" value="2"/>
</dbReference>
<evidence type="ECO:0000259" key="4">
    <source>
        <dbReference type="Pfam" id="PF01420"/>
    </source>
</evidence>
<comment type="similarity">
    <text evidence="1">Belongs to the type-I restriction system S methylase family.</text>
</comment>
<keyword evidence="5" id="KW-0255">Endonuclease</keyword>
<keyword evidence="2" id="KW-0680">Restriction system</keyword>
<dbReference type="InterPro" id="IPR052021">
    <property type="entry name" value="Type-I_RS_S_subunit"/>
</dbReference>
<sequence length="641" mass="73714">MNKILLKDIAQITMGQSPDSKFVSFEKIGLPLLNGPAEFTERYPVPLQYSSQFKRVANLNDILFCVRGSTTGRMNIADQKYAIGRGLASISHRVNPSLTPYIKALIDVNLKKLLGGTSGSVFPNITKDNLLELECYVHKDNDQEKIASFLYKLDRKMELNNKINSELEQMAKTLYNYWFVQFDFPNEKGQPYRSSGGKMIYDKVLKRELPEGWDFSVFSDWIKDIKAGDWGKETKEGNYTERVYCVRGADINGLNGKGEVKAPQRFILKNNLTKVLKPNDFIIEISGGSPIQSTGRIALLTNKTFGRFDTGVICSNFCKAISLKNEKYIFNFLQEWRRLYDAGVLFGYEGKTSGIKNFLFDSFVDSYNVILPRTEIVEQYYDIVEQLEKKRQINLQQNQELAQLRDWLLPMLMNGQIKVGDNYNIDNSEILVAAEPDICYGSIEPLDIPSNRKGFARQVLAGKVVSVFKDDPNFSNIKFQKVQFLAENLIGIDLNQNYYYQAAGPYDNAFMKSIYNHFKTQKWFDSQNQRFVPLTKAEKIEEYYQGYFGTMQDSLDKLFGLLYQTTEAEAEIIATIYAVWNNRIIEDTSISDGELIEDFYKWSDRKQQYTIEQIMIGLKWLRDNNLEPKGFGKLIKKAKGK</sequence>
<feature type="domain" description="Type I restriction modification DNA specificity" evidence="4">
    <location>
        <begin position="6"/>
        <end position="169"/>
    </location>
</feature>
<dbReference type="PANTHER" id="PTHR30408:SF12">
    <property type="entry name" value="TYPE I RESTRICTION ENZYME MJAVIII SPECIFICITY SUBUNIT"/>
    <property type="match status" value="1"/>
</dbReference>
<dbReference type="PANTHER" id="PTHR30408">
    <property type="entry name" value="TYPE-1 RESTRICTION ENZYME ECOKI SPECIFICITY PROTEIN"/>
    <property type="match status" value="1"/>
</dbReference>
<dbReference type="Pfam" id="PF01420">
    <property type="entry name" value="Methylase_S"/>
    <property type="match status" value="1"/>
</dbReference>
<dbReference type="GO" id="GO:0004519">
    <property type="term" value="F:endonuclease activity"/>
    <property type="evidence" value="ECO:0007669"/>
    <property type="project" value="UniProtKB-KW"/>
</dbReference>
<organism evidence="5 6">
    <name type="scientific">Sphingobacterium tabacisoli</name>
    <dbReference type="NCBI Taxonomy" id="2044855"/>
    <lineage>
        <taxon>Bacteria</taxon>
        <taxon>Pseudomonadati</taxon>
        <taxon>Bacteroidota</taxon>
        <taxon>Sphingobacteriia</taxon>
        <taxon>Sphingobacteriales</taxon>
        <taxon>Sphingobacteriaceae</taxon>
        <taxon>Sphingobacterium</taxon>
    </lineage>
</organism>
<dbReference type="EMBL" id="JBHULD010000014">
    <property type="protein sequence ID" value="MFD2555455.1"/>
    <property type="molecule type" value="Genomic_DNA"/>
</dbReference>
<proteinExistence type="inferred from homology"/>
<gene>
    <name evidence="5" type="ORF">ACFSQW_13700</name>
</gene>
<dbReference type="InterPro" id="IPR044946">
    <property type="entry name" value="Restrct_endonuc_typeI_TRD_sf"/>
</dbReference>
<evidence type="ECO:0000256" key="3">
    <source>
        <dbReference type="ARBA" id="ARBA00023125"/>
    </source>
</evidence>
<dbReference type="InterPro" id="IPR000055">
    <property type="entry name" value="Restrct_endonuc_typeI_TRD"/>
</dbReference>
<evidence type="ECO:0000256" key="1">
    <source>
        <dbReference type="ARBA" id="ARBA00010923"/>
    </source>
</evidence>
<evidence type="ECO:0000313" key="5">
    <source>
        <dbReference type="EMBL" id="MFD2555455.1"/>
    </source>
</evidence>
<comment type="caution">
    <text evidence="5">The sequence shown here is derived from an EMBL/GenBank/DDBJ whole genome shotgun (WGS) entry which is preliminary data.</text>
</comment>
<evidence type="ECO:0000256" key="2">
    <source>
        <dbReference type="ARBA" id="ARBA00022747"/>
    </source>
</evidence>
<keyword evidence="5" id="KW-0540">Nuclease</keyword>
<protein>
    <submittedName>
        <fullName evidence="5">Restriction endonuclease subunit S</fullName>
    </submittedName>
</protein>
<keyword evidence="5" id="KW-0378">Hydrolase</keyword>
<reference evidence="6" key="1">
    <citation type="journal article" date="2019" name="Int. J. Syst. Evol. Microbiol.">
        <title>The Global Catalogue of Microorganisms (GCM) 10K type strain sequencing project: providing services to taxonomists for standard genome sequencing and annotation.</title>
        <authorList>
            <consortium name="The Broad Institute Genomics Platform"/>
            <consortium name="The Broad Institute Genome Sequencing Center for Infectious Disease"/>
            <person name="Wu L."/>
            <person name="Ma J."/>
        </authorList>
    </citation>
    <scope>NUCLEOTIDE SEQUENCE [LARGE SCALE GENOMIC DNA]</scope>
    <source>
        <strain evidence="6">KCTC 52298</strain>
    </source>
</reference>
<keyword evidence="6" id="KW-1185">Reference proteome</keyword>
<evidence type="ECO:0000313" key="6">
    <source>
        <dbReference type="Proteomes" id="UP001597440"/>
    </source>
</evidence>